<comment type="similarity">
    <text evidence="1">Belongs to the Gfo/Idh/MocA family.</text>
</comment>
<dbReference type="PANTHER" id="PTHR22604:SF105">
    <property type="entry name" value="TRANS-1,2-DIHYDROBENZENE-1,2-DIOL DEHYDROGENASE"/>
    <property type="match status" value="1"/>
</dbReference>
<feature type="domain" description="Gfo/Idh/MocA-like oxidoreductase N-terminal" evidence="3">
    <location>
        <begin position="9"/>
        <end position="126"/>
    </location>
</feature>
<evidence type="ECO:0000313" key="6">
    <source>
        <dbReference type="Proteomes" id="UP000005387"/>
    </source>
</evidence>
<dbReference type="Gene3D" id="3.40.50.720">
    <property type="entry name" value="NAD(P)-binding Rossmann-like Domain"/>
    <property type="match status" value="1"/>
</dbReference>
<dbReference type="SUPFAM" id="SSF51735">
    <property type="entry name" value="NAD(P)-binding Rossmann-fold domains"/>
    <property type="match status" value="1"/>
</dbReference>
<proteinExistence type="inferred from homology"/>
<dbReference type="AlphaFoldDB" id="E0I5V8"/>
<dbReference type="InterPro" id="IPR000683">
    <property type="entry name" value="Gfo/Idh/MocA-like_OxRdtase_N"/>
</dbReference>
<dbReference type="STRING" id="717606.PaecuDRAFT_1030"/>
<dbReference type="Gene3D" id="3.30.360.10">
    <property type="entry name" value="Dihydrodipicolinate Reductase, domain 2"/>
    <property type="match status" value="1"/>
</dbReference>
<dbReference type="PANTHER" id="PTHR22604">
    <property type="entry name" value="OXIDOREDUCTASES"/>
    <property type="match status" value="1"/>
</dbReference>
<dbReference type="GO" id="GO:0016491">
    <property type="term" value="F:oxidoreductase activity"/>
    <property type="evidence" value="ECO:0007669"/>
    <property type="project" value="UniProtKB-KW"/>
</dbReference>
<reference evidence="5 6" key="1">
    <citation type="submission" date="2010-07" db="EMBL/GenBank/DDBJ databases">
        <title>The draft genome of Paenibacillus curdlanolyticus YK9.</title>
        <authorList>
            <consortium name="US DOE Joint Genome Institute (JGI-PGF)"/>
            <person name="Lucas S."/>
            <person name="Copeland A."/>
            <person name="Lapidus A."/>
            <person name="Cheng J.-F."/>
            <person name="Bruce D."/>
            <person name="Goodwin L."/>
            <person name="Pitluck S."/>
            <person name="Land M.L."/>
            <person name="Hauser L."/>
            <person name="Chang Y.-J."/>
            <person name="Jeffries C."/>
            <person name="Anderson I.J."/>
            <person name="Johnson E."/>
            <person name="Loganathan U."/>
            <person name="Mulhopadhyay B."/>
            <person name="Kyrpides N."/>
            <person name="Woyke T.J."/>
        </authorList>
    </citation>
    <scope>NUCLEOTIDE SEQUENCE [LARGE SCALE GENOMIC DNA]</scope>
    <source>
        <strain evidence="5 6">YK9</strain>
    </source>
</reference>
<gene>
    <name evidence="5" type="ORF">PaecuDRAFT_1030</name>
</gene>
<sequence length="335" mass="37625">MKQERTVKNIGVIGCAAILPRVLIEPLKSIEHLRIHGISSRTKSKAESYAEQYGIPVVYDSYDALIASPDIDFIYILLCNDLHAEWIIRSIEAGKHVLVEKPLCLNGKEAVRIKAAYERAQGQVHVLEGLMVQHHPWQQAVKELIDSRQYGSLQSISSVISFIPKESFQTNYRSFPERGGGSFYDLGCYWMQFLQAVVGLDHESYEGHSAFDGPNGADWTFEAEIKLAGGVQASLTTSFELAYKAAHTLHFEHAIVQMDDFFRANLGSLKVSFKVTDLRTNETSKVSFDAQSYYVNQLHFFSDVIDGIKPNVSLDATIDRIVLQESIYQSAKQLV</sequence>
<dbReference type="EMBL" id="AEDD01000002">
    <property type="protein sequence ID" value="EFM12350.1"/>
    <property type="molecule type" value="Genomic_DNA"/>
</dbReference>
<feature type="domain" description="GFO/IDH/MocA-like oxidoreductase" evidence="4">
    <location>
        <begin position="139"/>
        <end position="245"/>
    </location>
</feature>
<dbReference type="eggNOG" id="COG0673">
    <property type="taxonomic scope" value="Bacteria"/>
</dbReference>
<dbReference type="GO" id="GO:0000166">
    <property type="term" value="F:nucleotide binding"/>
    <property type="evidence" value="ECO:0007669"/>
    <property type="project" value="InterPro"/>
</dbReference>
<evidence type="ECO:0000259" key="4">
    <source>
        <dbReference type="Pfam" id="PF22725"/>
    </source>
</evidence>
<organism evidence="5 6">
    <name type="scientific">Paenibacillus curdlanolyticus YK9</name>
    <dbReference type="NCBI Taxonomy" id="717606"/>
    <lineage>
        <taxon>Bacteria</taxon>
        <taxon>Bacillati</taxon>
        <taxon>Bacillota</taxon>
        <taxon>Bacilli</taxon>
        <taxon>Bacillales</taxon>
        <taxon>Paenibacillaceae</taxon>
        <taxon>Paenibacillus</taxon>
    </lineage>
</organism>
<dbReference type="Pfam" id="PF22725">
    <property type="entry name" value="GFO_IDH_MocA_C3"/>
    <property type="match status" value="1"/>
</dbReference>
<evidence type="ECO:0000256" key="1">
    <source>
        <dbReference type="ARBA" id="ARBA00010928"/>
    </source>
</evidence>
<dbReference type="InterPro" id="IPR036291">
    <property type="entry name" value="NAD(P)-bd_dom_sf"/>
</dbReference>
<dbReference type="Pfam" id="PF01408">
    <property type="entry name" value="GFO_IDH_MocA"/>
    <property type="match status" value="1"/>
</dbReference>
<dbReference type="InterPro" id="IPR050984">
    <property type="entry name" value="Gfo/Idh/MocA_domain"/>
</dbReference>
<dbReference type="InterPro" id="IPR055170">
    <property type="entry name" value="GFO_IDH_MocA-like_dom"/>
</dbReference>
<dbReference type="Proteomes" id="UP000005387">
    <property type="component" value="Unassembled WGS sequence"/>
</dbReference>
<evidence type="ECO:0000259" key="3">
    <source>
        <dbReference type="Pfam" id="PF01408"/>
    </source>
</evidence>
<keyword evidence="6" id="KW-1185">Reference proteome</keyword>
<keyword evidence="2" id="KW-0560">Oxidoreductase</keyword>
<evidence type="ECO:0000256" key="2">
    <source>
        <dbReference type="ARBA" id="ARBA00023002"/>
    </source>
</evidence>
<name>E0I5V8_9BACL</name>
<evidence type="ECO:0000313" key="5">
    <source>
        <dbReference type="EMBL" id="EFM12350.1"/>
    </source>
</evidence>
<accession>E0I5V8</accession>
<dbReference type="OrthoDB" id="9783105at2"/>
<dbReference type="SUPFAM" id="SSF55347">
    <property type="entry name" value="Glyceraldehyde-3-phosphate dehydrogenase-like, C-terminal domain"/>
    <property type="match status" value="1"/>
</dbReference>
<dbReference type="RefSeq" id="WP_006037045.1">
    <property type="nucleotide sequence ID" value="NZ_AEDD01000002.1"/>
</dbReference>
<protein>
    <submittedName>
        <fullName evidence="5">Oxidoreductase domain protein</fullName>
    </submittedName>
</protein>